<keyword evidence="2" id="KW-1185">Reference proteome</keyword>
<sequence length="156" mass="17105">MNELKYDLARAAGVCAVLIGLFCLYLAAGSVQDETRVKQSAQAYLGKLVDRMVENQPEAGQYRRPEATLGSIQLSESHARVRARIDRRVAVTLLLQKAPRSGRWSVMGVESLDAPEDNPAVSESLACEQGTAEELPVEAELRTAFDGREGIAIQRY</sequence>
<proteinExistence type="predicted"/>
<dbReference type="AlphaFoldDB" id="F0SN19"/>
<dbReference type="HOGENOM" id="CLU_1685291_0_0_0"/>
<evidence type="ECO:0000313" key="1">
    <source>
        <dbReference type="EMBL" id="ADY61048.1"/>
    </source>
</evidence>
<dbReference type="STRING" id="756272.Plabr_3451"/>
<dbReference type="EMBL" id="CP002546">
    <property type="protein sequence ID" value="ADY61048.1"/>
    <property type="molecule type" value="Genomic_DNA"/>
</dbReference>
<organism evidence="1 2">
    <name type="scientific">Rubinisphaera brasiliensis (strain ATCC 49424 / DSM 5305 / JCM 21570 / IAM 15109 / NBRC 103401 / IFAM 1448)</name>
    <name type="common">Planctomyces brasiliensis</name>
    <dbReference type="NCBI Taxonomy" id="756272"/>
    <lineage>
        <taxon>Bacteria</taxon>
        <taxon>Pseudomonadati</taxon>
        <taxon>Planctomycetota</taxon>
        <taxon>Planctomycetia</taxon>
        <taxon>Planctomycetales</taxon>
        <taxon>Planctomycetaceae</taxon>
        <taxon>Rubinisphaera</taxon>
    </lineage>
</organism>
<evidence type="ECO:0000313" key="2">
    <source>
        <dbReference type="Proteomes" id="UP000006860"/>
    </source>
</evidence>
<name>F0SN19_RUBBR</name>
<accession>F0SN19</accession>
<dbReference type="KEGG" id="pbs:Plabr_3451"/>
<protein>
    <submittedName>
        <fullName evidence="1">Uncharacterized protein</fullName>
    </submittedName>
</protein>
<gene>
    <name evidence="1" type="ordered locus">Plabr_3451</name>
</gene>
<reference evidence="2" key="1">
    <citation type="submission" date="2011-02" db="EMBL/GenBank/DDBJ databases">
        <title>The complete genome of Planctomyces brasiliensis DSM 5305.</title>
        <authorList>
            <person name="Lucas S."/>
            <person name="Copeland A."/>
            <person name="Lapidus A."/>
            <person name="Bruce D."/>
            <person name="Goodwin L."/>
            <person name="Pitluck S."/>
            <person name="Kyrpides N."/>
            <person name="Mavromatis K."/>
            <person name="Pagani I."/>
            <person name="Ivanova N."/>
            <person name="Ovchinnikova G."/>
            <person name="Lu M."/>
            <person name="Detter J.C."/>
            <person name="Han C."/>
            <person name="Land M."/>
            <person name="Hauser L."/>
            <person name="Markowitz V."/>
            <person name="Cheng J.-F."/>
            <person name="Hugenholtz P."/>
            <person name="Woyke T."/>
            <person name="Wu D."/>
            <person name="Tindall B."/>
            <person name="Pomrenke H.G."/>
            <person name="Brambilla E."/>
            <person name="Klenk H.-P."/>
            <person name="Eisen J.A."/>
        </authorList>
    </citation>
    <scope>NUCLEOTIDE SEQUENCE [LARGE SCALE GENOMIC DNA]</scope>
    <source>
        <strain evidence="2">ATCC 49424 / DSM 5305 / JCM 21570 / NBRC 103401 / IFAM 1448</strain>
    </source>
</reference>
<dbReference type="Proteomes" id="UP000006860">
    <property type="component" value="Chromosome"/>
</dbReference>